<name>A0ABR8X9V4_9BACL</name>
<reference evidence="1 2" key="1">
    <citation type="submission" date="2020-08" db="EMBL/GenBank/DDBJ databases">
        <title>A Genomic Blueprint of the Chicken Gut Microbiome.</title>
        <authorList>
            <person name="Gilroy R."/>
            <person name="Ravi A."/>
            <person name="Getino M."/>
            <person name="Pursley I."/>
            <person name="Horton D.L."/>
            <person name="Alikhan N.-F."/>
            <person name="Baker D."/>
            <person name="Gharbi K."/>
            <person name="Hall N."/>
            <person name="Watson M."/>
            <person name="Adriaenssens E.M."/>
            <person name="Foster-Nyarko E."/>
            <person name="Jarju S."/>
            <person name="Secka A."/>
            <person name="Antonio M."/>
            <person name="Oren A."/>
            <person name="Chaudhuri R."/>
            <person name="La Ragione R.M."/>
            <person name="Hildebrand F."/>
            <person name="Pallen M.J."/>
        </authorList>
    </citation>
    <scope>NUCLEOTIDE SEQUENCE [LARGE SCALE GENOMIC DNA]</scope>
    <source>
        <strain evidence="1 2">Re31</strain>
    </source>
</reference>
<dbReference type="EMBL" id="JACSQA010000004">
    <property type="protein sequence ID" value="MBD8025978.1"/>
    <property type="molecule type" value="Genomic_DNA"/>
</dbReference>
<dbReference type="RefSeq" id="WP_191706493.1">
    <property type="nucleotide sequence ID" value="NZ_JACSQA010000004.1"/>
</dbReference>
<gene>
    <name evidence="1" type="ORF">H9636_04830</name>
</gene>
<protein>
    <submittedName>
        <fullName evidence="1">DUF5320 domain-containing protein</fullName>
    </submittedName>
</protein>
<sequence length="54" mass="6356">MEMYIMTFFGLVLLFLIVTYGVQMGIDSSKQVKALKMELKNIKKQIKELEEKQK</sequence>
<evidence type="ECO:0000313" key="1">
    <source>
        <dbReference type="EMBL" id="MBD8025978.1"/>
    </source>
</evidence>
<organism evidence="1 2">
    <name type="scientific">Ureibacillus galli</name>
    <dbReference type="NCBI Taxonomy" id="2762222"/>
    <lineage>
        <taxon>Bacteria</taxon>
        <taxon>Bacillati</taxon>
        <taxon>Bacillota</taxon>
        <taxon>Bacilli</taxon>
        <taxon>Bacillales</taxon>
        <taxon>Caryophanaceae</taxon>
        <taxon>Ureibacillus</taxon>
    </lineage>
</organism>
<proteinExistence type="predicted"/>
<keyword evidence="2" id="KW-1185">Reference proteome</keyword>
<evidence type="ECO:0000313" key="2">
    <source>
        <dbReference type="Proteomes" id="UP000640930"/>
    </source>
</evidence>
<comment type="caution">
    <text evidence="1">The sequence shown here is derived from an EMBL/GenBank/DDBJ whole genome shotgun (WGS) entry which is preliminary data.</text>
</comment>
<dbReference type="Proteomes" id="UP000640930">
    <property type="component" value="Unassembled WGS sequence"/>
</dbReference>
<accession>A0ABR8X9V4</accession>